<dbReference type="Proteomes" id="UP000774000">
    <property type="component" value="Unassembled WGS sequence"/>
</dbReference>
<keyword evidence="3" id="KW-0997">Cell inner membrane</keyword>
<proteinExistence type="inferred from homology"/>
<keyword evidence="11" id="KW-1185">Reference proteome</keyword>
<sequence length="149" mass="15904">MRIILDLVANFILVLGFGILLQAPKSSLISVGLTGTISWGGFLLAQNLTNSIVFSTFIAAMTVGVCGEIFARFNKLPATVFIVAGILPLVPGVPAYYMMYHMIKGEYLQGVENAINTLMIAGAISFGIAIVGGAAKYYSELKNGHLEEE</sequence>
<gene>
    <name evidence="10" type="ORF">JOC47_000954</name>
</gene>
<evidence type="ECO:0000256" key="3">
    <source>
        <dbReference type="ARBA" id="ARBA00022519"/>
    </source>
</evidence>
<comment type="caution">
    <text evidence="10">The sequence shown here is derived from an EMBL/GenBank/DDBJ whole genome shotgun (WGS) entry which is preliminary data.</text>
</comment>
<feature type="transmembrane region" description="Helical" evidence="8">
    <location>
        <begin position="29"/>
        <end position="45"/>
    </location>
</feature>
<evidence type="ECO:0000313" key="10">
    <source>
        <dbReference type="EMBL" id="MBM7556118.1"/>
    </source>
</evidence>
<dbReference type="GO" id="GO:0005886">
    <property type="term" value="C:plasma membrane"/>
    <property type="evidence" value="ECO:0007669"/>
    <property type="project" value="UniProtKB-SubCell"/>
</dbReference>
<dbReference type="InterPro" id="IPR024528">
    <property type="entry name" value="ThrE_2"/>
</dbReference>
<dbReference type="PANTHER" id="PTHR34390:SF1">
    <property type="entry name" value="SUCCINATE TRANSPORTER SUBUNIT YJJB-RELATED"/>
    <property type="match status" value="1"/>
</dbReference>
<evidence type="ECO:0000259" key="9">
    <source>
        <dbReference type="Pfam" id="PF12821"/>
    </source>
</evidence>
<feature type="transmembrane region" description="Helical" evidence="8">
    <location>
        <begin position="52"/>
        <end position="70"/>
    </location>
</feature>
<keyword evidence="2" id="KW-1003">Cell membrane</keyword>
<dbReference type="GO" id="GO:0015744">
    <property type="term" value="P:succinate transport"/>
    <property type="evidence" value="ECO:0007669"/>
    <property type="project" value="TreeGrafter"/>
</dbReference>
<protein>
    <submittedName>
        <fullName evidence="10">Uncharacterized membrane protein YjjB (DUF3815 family)</fullName>
    </submittedName>
</protein>
<dbReference type="AlphaFoldDB" id="A0A939BP12"/>
<reference evidence="10" key="1">
    <citation type="submission" date="2021-01" db="EMBL/GenBank/DDBJ databases">
        <title>Genomic Encyclopedia of Type Strains, Phase IV (KMG-IV): sequencing the most valuable type-strain genomes for metagenomic binning, comparative biology and taxonomic classification.</title>
        <authorList>
            <person name="Goeker M."/>
        </authorList>
    </citation>
    <scope>NUCLEOTIDE SEQUENCE</scope>
    <source>
        <strain evidence="10">DSM 23230</strain>
    </source>
</reference>
<keyword evidence="4 8" id="KW-0812">Transmembrane</keyword>
<dbReference type="EMBL" id="JAFBDQ010000004">
    <property type="protein sequence ID" value="MBM7556118.1"/>
    <property type="molecule type" value="Genomic_DNA"/>
</dbReference>
<feature type="transmembrane region" description="Helical" evidence="8">
    <location>
        <begin position="7"/>
        <end position="23"/>
    </location>
</feature>
<evidence type="ECO:0000256" key="1">
    <source>
        <dbReference type="ARBA" id="ARBA00004651"/>
    </source>
</evidence>
<evidence type="ECO:0000256" key="4">
    <source>
        <dbReference type="ARBA" id="ARBA00022692"/>
    </source>
</evidence>
<comment type="similarity">
    <text evidence="7">Belongs to the ThrE exporter (TC 2.A.79) family.</text>
</comment>
<feature type="transmembrane region" description="Helical" evidence="8">
    <location>
        <begin position="118"/>
        <end position="138"/>
    </location>
</feature>
<keyword evidence="6 8" id="KW-0472">Membrane</keyword>
<evidence type="ECO:0000313" key="11">
    <source>
        <dbReference type="Proteomes" id="UP000774000"/>
    </source>
</evidence>
<dbReference type="InterPro" id="IPR050539">
    <property type="entry name" value="ThrE_Dicarb/AminoAcid_Exp"/>
</dbReference>
<evidence type="ECO:0000256" key="5">
    <source>
        <dbReference type="ARBA" id="ARBA00022989"/>
    </source>
</evidence>
<evidence type="ECO:0000256" key="2">
    <source>
        <dbReference type="ARBA" id="ARBA00022475"/>
    </source>
</evidence>
<accession>A0A939BP12</accession>
<keyword evidence="5 8" id="KW-1133">Transmembrane helix</keyword>
<dbReference type="RefSeq" id="WP_204700834.1">
    <property type="nucleotide sequence ID" value="NZ_JAFBDQ010000004.1"/>
</dbReference>
<dbReference type="PANTHER" id="PTHR34390">
    <property type="entry name" value="UPF0442 PROTEIN YJJB-RELATED"/>
    <property type="match status" value="1"/>
</dbReference>
<comment type="subcellular location">
    <subcellularLocation>
        <location evidence="1">Cell membrane</location>
        <topology evidence="1">Multi-pass membrane protein</topology>
    </subcellularLocation>
</comment>
<name>A0A939BP12_9FIRM</name>
<dbReference type="Pfam" id="PF12821">
    <property type="entry name" value="ThrE_2"/>
    <property type="match status" value="1"/>
</dbReference>
<evidence type="ECO:0000256" key="8">
    <source>
        <dbReference type="SAM" id="Phobius"/>
    </source>
</evidence>
<evidence type="ECO:0000256" key="6">
    <source>
        <dbReference type="ARBA" id="ARBA00023136"/>
    </source>
</evidence>
<evidence type="ECO:0000256" key="7">
    <source>
        <dbReference type="ARBA" id="ARBA00034125"/>
    </source>
</evidence>
<organism evidence="10 11">
    <name type="scientific">Halanaerobacter jeridensis</name>
    <dbReference type="NCBI Taxonomy" id="706427"/>
    <lineage>
        <taxon>Bacteria</taxon>
        <taxon>Bacillati</taxon>
        <taxon>Bacillota</taxon>
        <taxon>Clostridia</taxon>
        <taxon>Halanaerobiales</taxon>
        <taxon>Halobacteroidaceae</taxon>
        <taxon>Halanaerobacter</taxon>
    </lineage>
</organism>
<feature type="transmembrane region" description="Helical" evidence="8">
    <location>
        <begin position="76"/>
        <end position="97"/>
    </location>
</feature>
<feature type="domain" description="Threonine/Serine exporter ThrE" evidence="9">
    <location>
        <begin position="7"/>
        <end position="131"/>
    </location>
</feature>